<dbReference type="EMBL" id="NCKW01000316">
    <property type="protein sequence ID" value="POM80721.1"/>
    <property type="molecule type" value="Genomic_DNA"/>
</dbReference>
<dbReference type="Pfam" id="PF00665">
    <property type="entry name" value="rve"/>
    <property type="match status" value="1"/>
</dbReference>
<dbReference type="InterPro" id="IPR001584">
    <property type="entry name" value="Integrase_cat-core"/>
</dbReference>
<proteinExistence type="predicted"/>
<dbReference type="PANTHER" id="PTHR37984">
    <property type="entry name" value="PROTEIN CBG26694"/>
    <property type="match status" value="1"/>
</dbReference>
<dbReference type="SUPFAM" id="SSF53098">
    <property type="entry name" value="Ribonuclease H-like"/>
    <property type="match status" value="1"/>
</dbReference>
<evidence type="ECO:0000259" key="2">
    <source>
        <dbReference type="PROSITE" id="PS50994"/>
    </source>
</evidence>
<dbReference type="GO" id="GO:0003676">
    <property type="term" value="F:nucleic acid binding"/>
    <property type="evidence" value="ECO:0007669"/>
    <property type="project" value="InterPro"/>
</dbReference>
<reference evidence="3 4" key="1">
    <citation type="journal article" date="2017" name="Genome Biol. Evol.">
        <title>Phytophthora megakarya and P. palmivora, closely related causal agents of cacao black pod rot, underwent increases in genome sizes and gene numbers by different mechanisms.</title>
        <authorList>
            <person name="Ali S.S."/>
            <person name="Shao J."/>
            <person name="Lary D.J."/>
            <person name="Kronmiller B."/>
            <person name="Shen D."/>
            <person name="Strem M.D."/>
            <person name="Amoako-Attah I."/>
            <person name="Akrofi A.Y."/>
            <person name="Begoude B.A."/>
            <person name="Ten Hoopen G.M."/>
            <person name="Coulibaly K."/>
            <person name="Kebe B.I."/>
            <person name="Melnick R.L."/>
            <person name="Guiltinan M.J."/>
            <person name="Tyler B.M."/>
            <person name="Meinhardt L.W."/>
            <person name="Bailey B.A."/>
        </authorList>
    </citation>
    <scope>NUCLEOTIDE SEQUENCE [LARGE SCALE GENOMIC DNA]</scope>
    <source>
        <strain evidence="4">sbr112.9</strain>
    </source>
</reference>
<keyword evidence="4" id="KW-1185">Reference proteome</keyword>
<sequence length="343" mass="38164">MGHVDGLSRHHQTTICALTMSDLLNDAGEDPSTVLGGEEQPTSTHEPTEQLSVSAVYMFGLDQERFVAEQRQTPWIMALIAFLESGAHALDAQLHAKVLLMAPNYVVKNDVLMRRAHLKARAAYARTIEVPYYIIVLRMVGQLTWVSLKQETELGDMHTGTVGSELSMNMPKRVAVVVVERAIALGKWVYAEDARPRPIRSNFIASRDVVGPLVTTPRGNKFILVFTDYFTRWVEAFPFKRLDTVTFVAMMVNEVISRHGVPERLLSDQGSNFISELARSFYETLGIKKPFGAAYHHQTQGLVGRFNGTLSGMLKMFVNDKSTHFCVIVASVCGLSTQATFAN</sequence>
<dbReference type="InterPro" id="IPR036397">
    <property type="entry name" value="RNaseH_sf"/>
</dbReference>
<dbReference type="Proteomes" id="UP000237271">
    <property type="component" value="Unassembled WGS sequence"/>
</dbReference>
<dbReference type="InterPro" id="IPR012337">
    <property type="entry name" value="RNaseH-like_sf"/>
</dbReference>
<protein>
    <submittedName>
        <fullName evidence="3">Gag-pol fusion protein</fullName>
    </submittedName>
</protein>
<dbReference type="Gene3D" id="3.30.420.10">
    <property type="entry name" value="Ribonuclease H-like superfamily/Ribonuclease H"/>
    <property type="match status" value="1"/>
</dbReference>
<gene>
    <name evidence="3" type="ORF">PHPALM_1405</name>
</gene>
<name>A0A2P4YSD4_9STRA</name>
<dbReference type="PROSITE" id="PS50994">
    <property type="entry name" value="INTEGRASE"/>
    <property type="match status" value="1"/>
</dbReference>
<dbReference type="InterPro" id="IPR050951">
    <property type="entry name" value="Retrovirus_Pol_polyprotein"/>
</dbReference>
<feature type="region of interest" description="Disordered" evidence="1">
    <location>
        <begin position="28"/>
        <end position="48"/>
    </location>
</feature>
<comment type="caution">
    <text evidence="3">The sequence shown here is derived from an EMBL/GenBank/DDBJ whole genome shotgun (WGS) entry which is preliminary data.</text>
</comment>
<evidence type="ECO:0000313" key="3">
    <source>
        <dbReference type="EMBL" id="POM80721.1"/>
    </source>
</evidence>
<evidence type="ECO:0000256" key="1">
    <source>
        <dbReference type="SAM" id="MobiDB-lite"/>
    </source>
</evidence>
<dbReference type="AlphaFoldDB" id="A0A2P4YSD4"/>
<evidence type="ECO:0000313" key="4">
    <source>
        <dbReference type="Proteomes" id="UP000237271"/>
    </source>
</evidence>
<accession>A0A2P4YSD4</accession>
<organism evidence="3 4">
    <name type="scientific">Phytophthora palmivora</name>
    <dbReference type="NCBI Taxonomy" id="4796"/>
    <lineage>
        <taxon>Eukaryota</taxon>
        <taxon>Sar</taxon>
        <taxon>Stramenopiles</taxon>
        <taxon>Oomycota</taxon>
        <taxon>Peronosporomycetes</taxon>
        <taxon>Peronosporales</taxon>
        <taxon>Peronosporaceae</taxon>
        <taxon>Phytophthora</taxon>
    </lineage>
</organism>
<dbReference type="OrthoDB" id="115643at2759"/>
<feature type="domain" description="Integrase catalytic" evidence="2">
    <location>
        <begin position="194"/>
        <end position="343"/>
    </location>
</feature>
<dbReference type="GO" id="GO:0015074">
    <property type="term" value="P:DNA integration"/>
    <property type="evidence" value="ECO:0007669"/>
    <property type="project" value="InterPro"/>
</dbReference>
<dbReference type="PANTHER" id="PTHR37984:SF5">
    <property type="entry name" value="PROTEIN NYNRIN-LIKE"/>
    <property type="match status" value="1"/>
</dbReference>